<reference evidence="4 5" key="1">
    <citation type="journal article" date="2012" name="PLoS Pathog.">
        <title>Diverse lifestyles and strategies of plant pathogenesis encoded in the genomes of eighteen Dothideomycetes fungi.</title>
        <authorList>
            <person name="Ohm R.A."/>
            <person name="Feau N."/>
            <person name="Henrissat B."/>
            <person name="Schoch C.L."/>
            <person name="Horwitz B.A."/>
            <person name="Barry K.W."/>
            <person name="Condon B.J."/>
            <person name="Copeland A.C."/>
            <person name="Dhillon B."/>
            <person name="Glaser F."/>
            <person name="Hesse C.N."/>
            <person name="Kosti I."/>
            <person name="LaButti K."/>
            <person name="Lindquist E.A."/>
            <person name="Lucas S."/>
            <person name="Salamov A.A."/>
            <person name="Bradshaw R.E."/>
            <person name="Ciuffetti L."/>
            <person name="Hamelin R.C."/>
            <person name="Kema G.H.J."/>
            <person name="Lawrence C."/>
            <person name="Scott J.A."/>
            <person name="Spatafora J.W."/>
            <person name="Turgeon B.G."/>
            <person name="de Wit P.J.G.M."/>
            <person name="Zhong S."/>
            <person name="Goodwin S.B."/>
            <person name="Grigoriev I.V."/>
        </authorList>
    </citation>
    <scope>NUCLEOTIDE SEQUENCE [LARGE SCALE GENOMIC DNA]</scope>
    <source>
        <strain evidence="4 5">SO2202</strain>
    </source>
</reference>
<evidence type="ECO:0000256" key="1">
    <source>
        <dbReference type="SAM" id="MobiDB-lite"/>
    </source>
</evidence>
<dbReference type="OMA" id="THEVGCA"/>
<dbReference type="PRINTS" id="PR00837">
    <property type="entry name" value="V5TPXLIKE"/>
</dbReference>
<dbReference type="InterPro" id="IPR002413">
    <property type="entry name" value="V5_allergen-like"/>
</dbReference>
<feature type="compositionally biased region" description="Pro residues" evidence="1">
    <location>
        <begin position="67"/>
        <end position="93"/>
    </location>
</feature>
<dbReference type="OrthoDB" id="337038at2759"/>
<evidence type="ECO:0000313" key="5">
    <source>
        <dbReference type="Proteomes" id="UP000016931"/>
    </source>
</evidence>
<dbReference type="InterPro" id="IPR014044">
    <property type="entry name" value="CAP_dom"/>
</dbReference>
<dbReference type="InterPro" id="IPR001283">
    <property type="entry name" value="CRISP-related"/>
</dbReference>
<dbReference type="GeneID" id="27905830"/>
<sequence>MRSALIAAAFAAGVLAIPFHERRAEAGSYGPDVDVVYVTAVVTVTADEEAPAYTPEVKHYGHNFPSQPQPPAYTPEPEPTPPEAAPEAPPSYEPPVESTPAPPPAAPGPPKSGGYEDTCLYHHNLHRANHSAPDLTWSDDLKNTAKKIAETCKYEHNVEMDGGGYGQNIAAGVPFDNISAVITDLFYNSEEPLFAAQYGLDDPDMSEFEKWGHFTQIVWEGTTEVGCWTADCSAGGLENTGTGVSPWFTVCNYKSPGM</sequence>
<gene>
    <name evidence="4" type="ORF">SEPMUDRAFT_37996</name>
</gene>
<dbReference type="PRINTS" id="PR00838">
    <property type="entry name" value="V5ALLERGEN"/>
</dbReference>
<dbReference type="Proteomes" id="UP000016931">
    <property type="component" value="Unassembled WGS sequence"/>
</dbReference>
<dbReference type="Gene3D" id="3.40.33.10">
    <property type="entry name" value="CAP"/>
    <property type="match status" value="1"/>
</dbReference>
<dbReference type="PANTHER" id="PTHR10334">
    <property type="entry name" value="CYSTEINE-RICH SECRETORY PROTEIN-RELATED"/>
    <property type="match status" value="1"/>
</dbReference>
<dbReference type="RefSeq" id="XP_016763503.1">
    <property type="nucleotide sequence ID" value="XM_016908693.1"/>
</dbReference>
<dbReference type="SUPFAM" id="SSF55797">
    <property type="entry name" value="PR-1-like"/>
    <property type="match status" value="1"/>
</dbReference>
<evidence type="ECO:0000256" key="2">
    <source>
        <dbReference type="SAM" id="SignalP"/>
    </source>
</evidence>
<dbReference type="eggNOG" id="KOG3017">
    <property type="taxonomic scope" value="Eukaryota"/>
</dbReference>
<dbReference type="HOGENOM" id="CLU_035730_5_0_1"/>
<dbReference type="STRING" id="692275.M3B6G7"/>
<feature type="signal peptide" evidence="2">
    <location>
        <begin position="1"/>
        <end position="16"/>
    </location>
</feature>
<protein>
    <submittedName>
        <fullName evidence="4">PR-1-like protein</fullName>
    </submittedName>
</protein>
<evidence type="ECO:0000313" key="4">
    <source>
        <dbReference type="EMBL" id="EMF15382.1"/>
    </source>
</evidence>
<feature type="domain" description="SCP" evidence="3">
    <location>
        <begin position="114"/>
        <end position="257"/>
    </location>
</feature>
<dbReference type="InterPro" id="IPR018244">
    <property type="entry name" value="Allrgn_V5/Tpx1_CS"/>
</dbReference>
<dbReference type="PROSITE" id="PS01009">
    <property type="entry name" value="CRISP_1"/>
    <property type="match status" value="1"/>
</dbReference>
<dbReference type="GO" id="GO:0005576">
    <property type="term" value="C:extracellular region"/>
    <property type="evidence" value="ECO:0007669"/>
    <property type="project" value="InterPro"/>
</dbReference>
<accession>M3B6G7</accession>
<dbReference type="SMART" id="SM00198">
    <property type="entry name" value="SCP"/>
    <property type="match status" value="1"/>
</dbReference>
<feature type="chain" id="PRO_5004031771" evidence="2">
    <location>
        <begin position="17"/>
        <end position="258"/>
    </location>
</feature>
<organism evidence="4 5">
    <name type="scientific">Sphaerulina musiva (strain SO2202)</name>
    <name type="common">Poplar stem canker fungus</name>
    <name type="synonym">Septoria musiva</name>
    <dbReference type="NCBI Taxonomy" id="692275"/>
    <lineage>
        <taxon>Eukaryota</taxon>
        <taxon>Fungi</taxon>
        <taxon>Dikarya</taxon>
        <taxon>Ascomycota</taxon>
        <taxon>Pezizomycotina</taxon>
        <taxon>Dothideomycetes</taxon>
        <taxon>Dothideomycetidae</taxon>
        <taxon>Mycosphaerellales</taxon>
        <taxon>Mycosphaerellaceae</taxon>
        <taxon>Sphaerulina</taxon>
    </lineage>
</organism>
<feature type="compositionally biased region" description="Pro residues" evidence="1">
    <location>
        <begin position="100"/>
        <end position="110"/>
    </location>
</feature>
<keyword evidence="5" id="KW-1185">Reference proteome</keyword>
<evidence type="ECO:0000259" key="3">
    <source>
        <dbReference type="SMART" id="SM00198"/>
    </source>
</evidence>
<dbReference type="EMBL" id="KB456261">
    <property type="protein sequence ID" value="EMF15382.1"/>
    <property type="molecule type" value="Genomic_DNA"/>
</dbReference>
<dbReference type="Pfam" id="PF00188">
    <property type="entry name" value="CAP"/>
    <property type="match status" value="1"/>
</dbReference>
<name>M3B6G7_SPHMS</name>
<dbReference type="InterPro" id="IPR035940">
    <property type="entry name" value="CAP_sf"/>
</dbReference>
<proteinExistence type="predicted"/>
<dbReference type="AlphaFoldDB" id="M3B6G7"/>
<feature type="region of interest" description="Disordered" evidence="1">
    <location>
        <begin position="57"/>
        <end position="118"/>
    </location>
</feature>
<keyword evidence="2" id="KW-0732">Signal</keyword>